<feature type="compositionally biased region" description="Low complexity" evidence="1">
    <location>
        <begin position="55"/>
        <end position="69"/>
    </location>
</feature>
<feature type="compositionally biased region" description="Low complexity" evidence="1">
    <location>
        <begin position="23"/>
        <end position="36"/>
    </location>
</feature>
<dbReference type="AlphaFoldDB" id="F2E9I3"/>
<feature type="compositionally biased region" description="Basic and acidic residues" evidence="1">
    <location>
        <begin position="151"/>
        <end position="160"/>
    </location>
</feature>
<dbReference type="EMBL" id="AK372808">
    <property type="protein sequence ID" value="BAK04005.1"/>
    <property type="molecule type" value="mRNA"/>
</dbReference>
<name>F2E9I3_HORVV</name>
<evidence type="ECO:0000313" key="2">
    <source>
        <dbReference type="EMBL" id="BAK04005.1"/>
    </source>
</evidence>
<feature type="compositionally biased region" description="Basic residues" evidence="1">
    <location>
        <begin position="119"/>
        <end position="131"/>
    </location>
</feature>
<accession>F2E9I3</accession>
<reference evidence="2" key="1">
    <citation type="journal article" date="2011" name="Plant Physiol.">
        <title>Comprehensive sequence analysis of 24,783 barley full-length cDNAs derived from 12 clone libraries.</title>
        <authorList>
            <person name="Matsumoto T."/>
            <person name="Tanaka T."/>
            <person name="Sakai H."/>
            <person name="Amano N."/>
            <person name="Kanamori H."/>
            <person name="Kurita K."/>
            <person name="Kikuta A."/>
            <person name="Kamiya K."/>
            <person name="Yamamoto M."/>
            <person name="Ikawa H."/>
            <person name="Fujii N."/>
            <person name="Hori K."/>
            <person name="Itoh T."/>
            <person name="Sato K."/>
        </authorList>
    </citation>
    <scope>NUCLEOTIDE SEQUENCE</scope>
    <source>
        <tissue evidence="2">Flower</tissue>
    </source>
</reference>
<feature type="compositionally biased region" description="Basic residues" evidence="1">
    <location>
        <begin position="138"/>
        <end position="150"/>
    </location>
</feature>
<organism evidence="2">
    <name type="scientific">Hordeum vulgare subsp. vulgare</name>
    <name type="common">Domesticated barley</name>
    <dbReference type="NCBI Taxonomy" id="112509"/>
    <lineage>
        <taxon>Eukaryota</taxon>
        <taxon>Viridiplantae</taxon>
        <taxon>Streptophyta</taxon>
        <taxon>Embryophyta</taxon>
        <taxon>Tracheophyta</taxon>
        <taxon>Spermatophyta</taxon>
        <taxon>Magnoliopsida</taxon>
        <taxon>Liliopsida</taxon>
        <taxon>Poales</taxon>
        <taxon>Poaceae</taxon>
        <taxon>BOP clade</taxon>
        <taxon>Pooideae</taxon>
        <taxon>Triticodae</taxon>
        <taxon>Triticeae</taxon>
        <taxon>Hordeinae</taxon>
        <taxon>Hordeum</taxon>
    </lineage>
</organism>
<feature type="compositionally biased region" description="Gly residues" evidence="1">
    <location>
        <begin position="72"/>
        <end position="82"/>
    </location>
</feature>
<evidence type="ECO:0000256" key="1">
    <source>
        <dbReference type="SAM" id="MobiDB-lite"/>
    </source>
</evidence>
<protein>
    <submittedName>
        <fullName evidence="2">Predicted protein</fullName>
    </submittedName>
</protein>
<feature type="region of interest" description="Disordered" evidence="1">
    <location>
        <begin position="22"/>
        <end position="93"/>
    </location>
</feature>
<feature type="region of interest" description="Disordered" evidence="1">
    <location>
        <begin position="119"/>
        <end position="160"/>
    </location>
</feature>
<feature type="non-terminal residue" evidence="2">
    <location>
        <position position="1"/>
    </location>
</feature>
<sequence length="160" mass="17343">TPPFALTRGVLRRRCGAAAMEALSSSPFSSPFPSLLDRVPRPPKSPRHRRGDQGAGEPVPAGAGGQPDVRVGDGGVRGGAGRQGRAHLRGGAAVEPADALQLRGHALLALRALHRPHRLRRALPRRRRRALPRLPRLQPHRHVRRHGRPATRRDAGRGTQ</sequence>
<proteinExistence type="evidence at transcript level"/>